<proteinExistence type="predicted"/>
<evidence type="ECO:0000313" key="6">
    <source>
        <dbReference type="EMBL" id="MDF0479116.1"/>
    </source>
</evidence>
<keyword evidence="7" id="KW-1185">Reference proteome</keyword>
<evidence type="ECO:0000256" key="5">
    <source>
        <dbReference type="SAM" id="Phobius"/>
    </source>
</evidence>
<dbReference type="Proteomes" id="UP001147148">
    <property type="component" value="Unassembled WGS sequence"/>
</dbReference>
<evidence type="ECO:0000256" key="1">
    <source>
        <dbReference type="ARBA" id="ARBA00004141"/>
    </source>
</evidence>
<keyword evidence="2 5" id="KW-0812">Transmembrane</keyword>
<feature type="transmembrane region" description="Helical" evidence="5">
    <location>
        <begin position="67"/>
        <end position="92"/>
    </location>
</feature>
<dbReference type="CDD" id="cd16914">
    <property type="entry name" value="EcfT"/>
    <property type="match status" value="1"/>
</dbReference>
<evidence type="ECO:0000256" key="3">
    <source>
        <dbReference type="ARBA" id="ARBA00022989"/>
    </source>
</evidence>
<organism evidence="6 7">
    <name type="scientific">Vagococcus proximus</name>
    <dbReference type="NCBI Taxonomy" id="2991417"/>
    <lineage>
        <taxon>Bacteria</taxon>
        <taxon>Bacillati</taxon>
        <taxon>Bacillota</taxon>
        <taxon>Bacilli</taxon>
        <taxon>Lactobacillales</taxon>
        <taxon>Enterococcaceae</taxon>
        <taxon>Vagococcus</taxon>
    </lineage>
</organism>
<evidence type="ECO:0000256" key="2">
    <source>
        <dbReference type="ARBA" id="ARBA00022692"/>
    </source>
</evidence>
<feature type="transmembrane region" description="Helical" evidence="5">
    <location>
        <begin position="12"/>
        <end position="31"/>
    </location>
</feature>
<comment type="caution">
    <text evidence="6">The sequence shown here is derived from an EMBL/GenBank/DDBJ whole genome shotgun (WGS) entry which is preliminary data.</text>
</comment>
<name>A0ABT5WZD2_9ENTE</name>
<reference evidence="6" key="1">
    <citation type="submission" date="2022-10" db="EMBL/GenBank/DDBJ databases">
        <title>Vagococcus sp. isolated from poultry meat.</title>
        <authorList>
            <person name="Johansson P."/>
            <person name="Bjorkroth J."/>
        </authorList>
    </citation>
    <scope>NUCLEOTIDE SEQUENCE</scope>
    <source>
        <strain evidence="6">PNs007</strain>
    </source>
</reference>
<keyword evidence="4 5" id="KW-0472">Membrane</keyword>
<accession>A0ABT5WZD2</accession>
<dbReference type="Pfam" id="PF02361">
    <property type="entry name" value="CbiQ"/>
    <property type="match status" value="1"/>
</dbReference>
<dbReference type="RefSeq" id="WP_275470759.1">
    <property type="nucleotide sequence ID" value="NZ_JAPDSH010000001.1"/>
</dbReference>
<feature type="transmembrane region" description="Helical" evidence="5">
    <location>
        <begin position="104"/>
        <end position="127"/>
    </location>
</feature>
<sequence>MRSEHQKDDTVLSFYHPVLLLSYYCLVLLTTMFTDNPLVRGISFLGAMCACWLVLEKDLFYKNIKLGSLMVFVATLSNFLFVHRGATILYILKFRLFEKNYRYLFTLESIVYGASFGLMMFAMLLWFQSLNKVLTTEKVTFLFGRLLPKLALVLSMVMRFLPMYQSQMRTIQQAQEGLGQSFSGSVKEKATKGTLVLGSLFSWALENAIETSDSMNARGFGMKGRTNFSIFKWRGRDMSFLFILFLAGCGISYSMLHQSFKFTYYSHLRFLQENQLTSMVGYGFISITFLMPILVEVKEWLRWKFLQSKI</sequence>
<feature type="transmembrane region" description="Helical" evidence="5">
    <location>
        <begin position="276"/>
        <end position="295"/>
    </location>
</feature>
<evidence type="ECO:0000313" key="7">
    <source>
        <dbReference type="Proteomes" id="UP001147148"/>
    </source>
</evidence>
<gene>
    <name evidence="6" type="ORF">OL233_02350</name>
</gene>
<dbReference type="EMBL" id="JAPDSH010000001">
    <property type="protein sequence ID" value="MDF0479116.1"/>
    <property type="molecule type" value="Genomic_DNA"/>
</dbReference>
<dbReference type="InterPro" id="IPR003339">
    <property type="entry name" value="ABC/ECF_trnsptr_transmembrane"/>
</dbReference>
<comment type="subcellular location">
    <subcellularLocation>
        <location evidence="1">Membrane</location>
        <topology evidence="1">Multi-pass membrane protein</topology>
    </subcellularLocation>
</comment>
<feature type="transmembrane region" description="Helical" evidence="5">
    <location>
        <begin position="238"/>
        <end position="256"/>
    </location>
</feature>
<keyword evidence="3 5" id="KW-1133">Transmembrane helix</keyword>
<protein>
    <submittedName>
        <fullName evidence="6">Energy-coupling factor transporter transmembrane protein EcfT</fullName>
    </submittedName>
</protein>
<feature type="transmembrane region" description="Helical" evidence="5">
    <location>
        <begin position="139"/>
        <end position="161"/>
    </location>
</feature>
<evidence type="ECO:0000256" key="4">
    <source>
        <dbReference type="ARBA" id="ARBA00023136"/>
    </source>
</evidence>